<dbReference type="EMBL" id="MK867354">
    <property type="protein sequence ID" value="QFG06273.1"/>
    <property type="molecule type" value="Genomic_DNA"/>
</dbReference>
<evidence type="ECO:0000313" key="2">
    <source>
        <dbReference type="EMBL" id="QFG06273.1"/>
    </source>
</evidence>
<feature type="domain" description="Baseplate structural protein Gp9/Gp10 N-terminal" evidence="1">
    <location>
        <begin position="4"/>
        <end position="43"/>
    </location>
</feature>
<reference evidence="2" key="1">
    <citation type="submission" date="2019-04" db="EMBL/GenBank/DDBJ databases">
        <title>Genomic and proteomic characterization of cyanophage S-SCSM1 provides new insights into understanding the viral gene diversity and phage-host interactions.</title>
        <authorList>
            <person name="Wang Q."/>
            <person name="Xu Y."/>
            <person name="Jiao N."/>
            <person name="Zhang R."/>
        </authorList>
    </citation>
    <scope>NUCLEOTIDE SEQUENCE [LARGE SCALE GENOMIC DNA]</scope>
</reference>
<protein>
    <submittedName>
        <fullName evidence="2">Baseplate wedge protein</fullName>
    </submittedName>
</protein>
<dbReference type="InterPro" id="IPR036240">
    <property type="entry name" value="Gp9-like_sf"/>
</dbReference>
<dbReference type="Pfam" id="PF07880">
    <property type="entry name" value="T4_gp9_10_N"/>
    <property type="match status" value="1"/>
</dbReference>
<dbReference type="Gene3D" id="1.20.5.960">
    <property type="entry name" value="Bacteriophage t4 gene product 9 (gp9)"/>
    <property type="match status" value="1"/>
</dbReference>
<sequence>MALQGISTGTTPNDGTGDSLLVGAVKVNDNFQEIYNALGNGTNLLTGNPGLTVGFITATGASFTGDVSIGGTLTYEDVTNIDSVGLITARDGISVLGAGITVTGVSTFYSSTTIGAASTFTDSGLSVGSAVTVTATGVNVTGIVTATTFEKIGGTSSQFLKADGSVDSSTYLTTALGNLVEDTTPQLGGDLDLNNRDITGTGDISIDTGNISLTNGYLQSNLGISTNSGSTTAQINVDSTGNQLIITVPGVGSTTLPLT</sequence>
<dbReference type="GO" id="GO:0019076">
    <property type="term" value="P:viral release from host cell"/>
    <property type="evidence" value="ECO:0007669"/>
    <property type="project" value="InterPro"/>
</dbReference>
<name>A0A6M2ZHN5_9CAUD</name>
<dbReference type="SUPFAM" id="SSF50017">
    <property type="entry name" value="gp9"/>
    <property type="match status" value="1"/>
</dbReference>
<proteinExistence type="predicted"/>
<accession>A0A6M2ZHN5</accession>
<dbReference type="InterPro" id="IPR008987">
    <property type="entry name" value="Baseplate_struct_prot_Gp9/10_N"/>
</dbReference>
<evidence type="ECO:0000259" key="1">
    <source>
        <dbReference type="Pfam" id="PF07880"/>
    </source>
</evidence>
<organism evidence="2 3">
    <name type="scientific">Synechococcus phage S-SCSM1</name>
    <dbReference type="NCBI Taxonomy" id="2588487"/>
    <lineage>
        <taxon>Viruses</taxon>
        <taxon>Duplodnaviria</taxon>
        <taxon>Heunggongvirae</taxon>
        <taxon>Uroviricota</taxon>
        <taxon>Caudoviricetes</taxon>
        <taxon>Pantevenvirales</taxon>
        <taxon>Kyanoviridae</taxon>
        <taxon>Zhoulongquanvirus</taxon>
        <taxon>Zhoulongquanvirus esscess</taxon>
    </lineage>
</organism>
<evidence type="ECO:0000313" key="3">
    <source>
        <dbReference type="Proteomes" id="UP000515683"/>
    </source>
</evidence>
<keyword evidence="3" id="KW-1185">Reference proteome</keyword>
<gene>
    <name evidence="2" type="ORF">SSCSM1_17</name>
</gene>
<dbReference type="Proteomes" id="UP000515683">
    <property type="component" value="Segment"/>
</dbReference>